<dbReference type="InterPro" id="IPR036188">
    <property type="entry name" value="FAD/NAD-bd_sf"/>
</dbReference>
<feature type="compositionally biased region" description="Polar residues" evidence="1">
    <location>
        <begin position="31"/>
        <end position="41"/>
    </location>
</feature>
<keyword evidence="4" id="KW-1185">Reference proteome</keyword>
<dbReference type="Pfam" id="PF01266">
    <property type="entry name" value="DAO"/>
    <property type="match status" value="1"/>
</dbReference>
<feature type="domain" description="FAD dependent oxidoreductase" evidence="2">
    <location>
        <begin position="58"/>
        <end position="434"/>
    </location>
</feature>
<dbReference type="AlphaFoldDB" id="W2S7F6"/>
<dbReference type="Gene3D" id="3.50.50.60">
    <property type="entry name" value="FAD/NAD(P)-binding domain"/>
    <property type="match status" value="1"/>
</dbReference>
<dbReference type="VEuPathDB" id="FungiDB:HMPREF1541_10833"/>
<feature type="compositionally biased region" description="Low complexity" evidence="1">
    <location>
        <begin position="1"/>
        <end position="11"/>
    </location>
</feature>
<dbReference type="Proteomes" id="UP000030752">
    <property type="component" value="Unassembled WGS sequence"/>
</dbReference>
<dbReference type="STRING" id="1220924.W2S7F6"/>
<proteinExistence type="predicted"/>
<dbReference type="SUPFAM" id="SSF51905">
    <property type="entry name" value="FAD/NAD(P)-binding domain"/>
    <property type="match status" value="1"/>
</dbReference>
<organism evidence="3 4">
    <name type="scientific">Cyphellophora europaea (strain CBS 101466)</name>
    <name type="common">Phialophora europaea</name>
    <dbReference type="NCBI Taxonomy" id="1220924"/>
    <lineage>
        <taxon>Eukaryota</taxon>
        <taxon>Fungi</taxon>
        <taxon>Dikarya</taxon>
        <taxon>Ascomycota</taxon>
        <taxon>Pezizomycotina</taxon>
        <taxon>Eurotiomycetes</taxon>
        <taxon>Chaetothyriomycetidae</taxon>
        <taxon>Chaetothyriales</taxon>
        <taxon>Cyphellophoraceae</taxon>
        <taxon>Cyphellophora</taxon>
    </lineage>
</organism>
<gene>
    <name evidence="3" type="ORF">HMPREF1541_10833</name>
</gene>
<name>W2S7F6_CYPE1</name>
<dbReference type="eggNOG" id="ENOG502QUK9">
    <property type="taxonomic scope" value="Eukaryota"/>
</dbReference>
<accession>W2S7F6</accession>
<reference evidence="3 4" key="1">
    <citation type="submission" date="2013-03" db="EMBL/GenBank/DDBJ databases">
        <title>The Genome Sequence of Phialophora europaea CBS 101466.</title>
        <authorList>
            <consortium name="The Broad Institute Genomics Platform"/>
            <person name="Cuomo C."/>
            <person name="de Hoog S."/>
            <person name="Gorbushina A."/>
            <person name="Walker B."/>
            <person name="Young S.K."/>
            <person name="Zeng Q."/>
            <person name="Gargeya S."/>
            <person name="Fitzgerald M."/>
            <person name="Haas B."/>
            <person name="Abouelleil A."/>
            <person name="Allen A.W."/>
            <person name="Alvarado L."/>
            <person name="Arachchi H.M."/>
            <person name="Berlin A.M."/>
            <person name="Chapman S.B."/>
            <person name="Gainer-Dewar J."/>
            <person name="Goldberg J."/>
            <person name="Griggs A."/>
            <person name="Gujja S."/>
            <person name="Hansen M."/>
            <person name="Howarth C."/>
            <person name="Imamovic A."/>
            <person name="Ireland A."/>
            <person name="Larimer J."/>
            <person name="McCowan C."/>
            <person name="Murphy C."/>
            <person name="Pearson M."/>
            <person name="Poon T.W."/>
            <person name="Priest M."/>
            <person name="Roberts A."/>
            <person name="Saif S."/>
            <person name="Shea T."/>
            <person name="Sisk P."/>
            <person name="Sykes S."/>
            <person name="Wortman J."/>
            <person name="Nusbaum C."/>
            <person name="Birren B."/>
        </authorList>
    </citation>
    <scope>NUCLEOTIDE SEQUENCE [LARGE SCALE GENOMIC DNA]</scope>
    <source>
        <strain evidence="3 4">CBS 101466</strain>
    </source>
</reference>
<dbReference type="InterPro" id="IPR006076">
    <property type="entry name" value="FAD-dep_OxRdtase"/>
</dbReference>
<dbReference type="PANTHER" id="PTHR13847">
    <property type="entry name" value="SARCOSINE DEHYDROGENASE-RELATED"/>
    <property type="match status" value="1"/>
</dbReference>
<evidence type="ECO:0000313" key="4">
    <source>
        <dbReference type="Proteomes" id="UP000030752"/>
    </source>
</evidence>
<dbReference type="Gene3D" id="3.30.9.10">
    <property type="entry name" value="D-Amino Acid Oxidase, subunit A, domain 2"/>
    <property type="match status" value="1"/>
</dbReference>
<feature type="region of interest" description="Disordered" evidence="1">
    <location>
        <begin position="1"/>
        <end position="50"/>
    </location>
</feature>
<sequence length="475" mass="51791">MGDIDPNSSSPSSPPVPAHHRRPATLPVPTPTASFWQSSAPSPLAQHRSTPELPPAVDVVVVGSGITAAFFVREFLLQQPKLSILVLEARTLCSAATGRNGGHLIPSMFGQERDLVRWEVRNCEDVEGVVRAEGLEGECEFRRVQGVLAWCDRGMWEGAKRLVDASGAREEGEVQVVEGEEALGALGLKVGGPKTGDDGVVGATVQRWAATLSPYRLVCGLWGRVLGESVNLQTTTPVTRIEKGGRGWDVSTPRGTVRAKHVVVATNGYTSRLLERFTGVIIPTLGQMTALSAPKEWEDGGRMLKYDYGFHGLKGQDAVMSDYLVQRPWRDGGHFMHGGGRQWVKGGAEGCSDDGLNDPDAVSHLRQLPARLEFEGVKKELRLEAAWTGVMGYSKDDCPWVGGVPRMDGVWVAAGYTGHGMPNAPGCGRHVARLVAEALNDGDWRRREELAVERDEIPKEFVLDEERLARWELKR</sequence>
<evidence type="ECO:0000256" key="1">
    <source>
        <dbReference type="SAM" id="MobiDB-lite"/>
    </source>
</evidence>
<dbReference type="EMBL" id="KB822716">
    <property type="protein sequence ID" value="ETN43968.1"/>
    <property type="molecule type" value="Genomic_DNA"/>
</dbReference>
<dbReference type="HOGENOM" id="CLU_022730_3_0_1"/>
<dbReference type="RefSeq" id="XP_008713724.1">
    <property type="nucleotide sequence ID" value="XM_008715502.1"/>
</dbReference>
<dbReference type="PANTHER" id="PTHR13847:SF129">
    <property type="entry name" value="FAD DEPENDENT OXIDOREDUCTASE"/>
    <property type="match status" value="1"/>
</dbReference>
<protein>
    <recommendedName>
        <fullName evidence="2">FAD dependent oxidoreductase domain-containing protein</fullName>
    </recommendedName>
</protein>
<dbReference type="InParanoid" id="W2S7F6"/>
<dbReference type="GO" id="GO:0005737">
    <property type="term" value="C:cytoplasm"/>
    <property type="evidence" value="ECO:0007669"/>
    <property type="project" value="TreeGrafter"/>
</dbReference>
<dbReference type="OrthoDB" id="429143at2759"/>
<evidence type="ECO:0000313" key="3">
    <source>
        <dbReference type="EMBL" id="ETN43968.1"/>
    </source>
</evidence>
<evidence type="ECO:0000259" key="2">
    <source>
        <dbReference type="Pfam" id="PF01266"/>
    </source>
</evidence>
<dbReference type="GeneID" id="19978172"/>